<dbReference type="InterPro" id="IPR029063">
    <property type="entry name" value="SAM-dependent_MTases_sf"/>
</dbReference>
<proteinExistence type="predicted"/>
<dbReference type="PANTHER" id="PTHR32266">
    <property type="entry name" value="NICOTIANAMINE SYNTHASE 3"/>
    <property type="match status" value="1"/>
</dbReference>
<dbReference type="GO" id="GO:0032259">
    <property type="term" value="P:methylation"/>
    <property type="evidence" value="ECO:0007669"/>
    <property type="project" value="UniProtKB-KW"/>
</dbReference>
<dbReference type="PANTHER" id="PTHR32266:SF12">
    <property type="entry name" value="NICOTIANAMINE SYNTHASE 3"/>
    <property type="match status" value="1"/>
</dbReference>
<comment type="caution">
    <text evidence="3">The sequence shown here is derived from an EMBL/GenBank/DDBJ whole genome shotgun (WGS) entry which is preliminary data.</text>
</comment>
<evidence type="ECO:0000256" key="1">
    <source>
        <dbReference type="ARBA" id="ARBA00022679"/>
    </source>
</evidence>
<evidence type="ECO:0000313" key="4">
    <source>
        <dbReference type="Proteomes" id="UP000214746"/>
    </source>
</evidence>
<dbReference type="Proteomes" id="UP000214746">
    <property type="component" value="Unassembled WGS sequence"/>
</dbReference>
<keyword evidence="2" id="KW-0949">S-adenosyl-L-methionine</keyword>
<name>A0A2W1NZJ4_PAEXE</name>
<accession>A0A2W1NZJ4</accession>
<gene>
    <name evidence="3" type="ORF">CBW46_014155</name>
</gene>
<keyword evidence="3" id="KW-0489">Methyltransferase</keyword>
<dbReference type="GO" id="GO:0008168">
    <property type="term" value="F:methyltransferase activity"/>
    <property type="evidence" value="ECO:0007669"/>
    <property type="project" value="UniProtKB-KW"/>
</dbReference>
<evidence type="ECO:0000313" key="3">
    <source>
        <dbReference type="EMBL" id="PZE20288.1"/>
    </source>
</evidence>
<organism evidence="3 4">
    <name type="scientific">Paenibacillus xerothermodurans</name>
    <dbReference type="NCBI Taxonomy" id="1977292"/>
    <lineage>
        <taxon>Bacteria</taxon>
        <taxon>Bacillati</taxon>
        <taxon>Bacillota</taxon>
        <taxon>Bacilli</taxon>
        <taxon>Bacillales</taxon>
        <taxon>Paenibacillaceae</taxon>
        <taxon>Paenibacillus</taxon>
    </lineage>
</organism>
<dbReference type="EMBL" id="NHRJ02000008">
    <property type="protein sequence ID" value="PZE20288.1"/>
    <property type="molecule type" value="Genomic_DNA"/>
</dbReference>
<keyword evidence="1" id="KW-0808">Transferase</keyword>
<dbReference type="Gene3D" id="3.40.50.150">
    <property type="entry name" value="Vaccinia Virus protein VP39"/>
    <property type="match status" value="1"/>
</dbReference>
<dbReference type="SUPFAM" id="SSF53335">
    <property type="entry name" value="S-adenosyl-L-methionine-dependent methyltransferases"/>
    <property type="match status" value="1"/>
</dbReference>
<dbReference type="GO" id="GO:0030410">
    <property type="term" value="F:nicotianamine synthase activity"/>
    <property type="evidence" value="ECO:0007669"/>
    <property type="project" value="InterPro"/>
</dbReference>
<dbReference type="InterPro" id="IPR004298">
    <property type="entry name" value="Nicotian_synth"/>
</dbReference>
<dbReference type="Pfam" id="PF03059">
    <property type="entry name" value="NAS"/>
    <property type="match status" value="1"/>
</dbReference>
<sequence>MITIRLQEAQMRNKYELLLSIKLLDYEIRELTVYSKQCCDCYEMLTRKLDDLCNFMNEELTVNLWSEWGDDPDISLHSEQLRETAVHALCDMEKHQSLCIHNHETDVGVYMNTLSSSIQNELQLCGIGPESKVLFIGAGAFPLSALTIAAHIGAELVGVDIDEEAVRLAENMTQVLGLEQKVSFTSRTVSELAFARQATHVIIASLVPNKVDVLDVLYRLVRPDSRIIVRYGNGLRSLFNYPFQPALPQRWRITPVPNHSNLYDTVILQKAAAVGEGANLCETVRH</sequence>
<protein>
    <submittedName>
        <fullName evidence="3">Methyltransferase domain-containing protein</fullName>
    </submittedName>
</protein>
<dbReference type="OrthoDB" id="1956540at2"/>
<dbReference type="AlphaFoldDB" id="A0A2W1NZJ4"/>
<evidence type="ECO:0000256" key="2">
    <source>
        <dbReference type="ARBA" id="ARBA00022691"/>
    </source>
</evidence>
<keyword evidence="4" id="KW-1185">Reference proteome</keyword>
<reference evidence="3" key="1">
    <citation type="submission" date="2018-06" db="EMBL/GenBank/DDBJ databases">
        <title>Paenibacillus xerothermodurans sp. nov. an extremely dry heat resistant spore forming bacterium isolated from the soil of Cape Canaveral, Florida.</title>
        <authorList>
            <person name="Seuylemezian A."/>
            <person name="Kaur N."/>
            <person name="Patil P."/>
            <person name="Patil P."/>
            <person name="Mayilraj S."/>
            <person name="Vaishampayan P."/>
        </authorList>
    </citation>
    <scope>NUCLEOTIDE SEQUENCE [LARGE SCALE GENOMIC DNA]</scope>
    <source>
        <strain evidence="3">ATCC 27380</strain>
    </source>
</reference>
<dbReference type="GO" id="GO:0030418">
    <property type="term" value="P:nicotianamine biosynthetic process"/>
    <property type="evidence" value="ECO:0007669"/>
    <property type="project" value="InterPro"/>
</dbReference>